<evidence type="ECO:0000256" key="1">
    <source>
        <dbReference type="SAM" id="MobiDB-lite"/>
    </source>
</evidence>
<feature type="compositionally biased region" description="Polar residues" evidence="1">
    <location>
        <begin position="297"/>
        <end position="322"/>
    </location>
</feature>
<dbReference type="Proteomes" id="UP001530293">
    <property type="component" value="Unassembled WGS sequence"/>
</dbReference>
<dbReference type="PANTHER" id="PTHR37069:SF2">
    <property type="entry name" value="PIGGYBAC TRANSPOSABLE ELEMENT-DERIVED PROTEIN DOMAIN-CONTAINING PROTEIN"/>
    <property type="match status" value="1"/>
</dbReference>
<protein>
    <recommendedName>
        <fullName evidence="4">MBD domain-containing protein</fullName>
    </recommendedName>
</protein>
<organism evidence="2 3">
    <name type="scientific">Discostella pseudostelligera</name>
    <dbReference type="NCBI Taxonomy" id="259834"/>
    <lineage>
        <taxon>Eukaryota</taxon>
        <taxon>Sar</taxon>
        <taxon>Stramenopiles</taxon>
        <taxon>Ochrophyta</taxon>
        <taxon>Bacillariophyta</taxon>
        <taxon>Coscinodiscophyceae</taxon>
        <taxon>Thalassiosirophycidae</taxon>
        <taxon>Stephanodiscales</taxon>
        <taxon>Stephanodiscaceae</taxon>
        <taxon>Discostella</taxon>
    </lineage>
</organism>
<feature type="compositionally biased region" description="Acidic residues" evidence="1">
    <location>
        <begin position="912"/>
        <end position="922"/>
    </location>
</feature>
<feature type="compositionally biased region" description="Low complexity" evidence="1">
    <location>
        <begin position="810"/>
        <end position="827"/>
    </location>
</feature>
<feature type="region of interest" description="Disordered" evidence="1">
    <location>
        <begin position="662"/>
        <end position="695"/>
    </location>
</feature>
<evidence type="ECO:0000313" key="3">
    <source>
        <dbReference type="Proteomes" id="UP001530293"/>
    </source>
</evidence>
<feature type="compositionally biased region" description="Polar residues" evidence="1">
    <location>
        <begin position="344"/>
        <end position="358"/>
    </location>
</feature>
<evidence type="ECO:0008006" key="4">
    <source>
        <dbReference type="Google" id="ProtNLM"/>
    </source>
</evidence>
<keyword evidence="3" id="KW-1185">Reference proteome</keyword>
<name>A0ABD3M2L0_9STRA</name>
<feature type="region of interest" description="Disordered" evidence="1">
    <location>
        <begin position="903"/>
        <end position="970"/>
    </location>
</feature>
<accession>A0ABD3M2L0</accession>
<proteinExistence type="predicted"/>
<reference evidence="2 3" key="1">
    <citation type="submission" date="2024-10" db="EMBL/GenBank/DDBJ databases">
        <title>Updated reference genomes for cyclostephanoid diatoms.</title>
        <authorList>
            <person name="Roberts W.R."/>
            <person name="Alverson A.J."/>
        </authorList>
    </citation>
    <scope>NUCLEOTIDE SEQUENCE [LARGE SCALE GENOMIC DNA]</scope>
    <source>
        <strain evidence="2 3">AJA232-27</strain>
    </source>
</reference>
<sequence>MASRAPAITPDVRSTMRKKGTTTKKSSSAAADSSKKVVSFGLFTSKNNSTINAKQHSTASKDEIHITKEEAIRQYKLYRSSPTSFPSYDRIQLVKLPNEYLPSSLTSSSNNNNNNGDLPNNGYYWPALIYNNLVEVVRDLSPNEAPLLKAQLIVEYKKCPTRKVARLLGWDGIVGNDGQMKREIVLFAESRLELLRLSSSDAGNSNAPDETMKFYESLMDMEEMYHQLLLRATKETSSEKKKEVKQFVIRFGYALDMALNCMAMDIVGSEPILPRIYQEEDDQEAEDEVEGVKATSVCKTPNSSMVDSDVNTGASTNGNSRPSPAEDSMVSTAAVADGADFDNKNNFSEQHKSSTSIGTKRKKKLDEQPSDEINSGNDGAKAMSKKAAKPGKPPKSSANIDKAEGKKCVVAPTTTKLVIDKEVEDDMPKEFVHWKDVWATMKRCGWTWKGGSGLMTDYYYIKPNCKVQGGVSGIDYFVSVGETMEFARRTYGYDPDGMASMTREQLFSRIEEHAKYAGEVVPPLTADETLDPNGPWRNTWEVMLRSGWTWKSGSGLMMDYYYIKPGCKVAGGVEGQDYFVRVEDVQQFAMRNYGWRGNSVGVGGGAEDCGATRAQSRRTSSSDNGGTMREVPAGKRQRLEAKKPAAKEDVVVEAVTKSTKSAKPKIAYQESTEEDDDGMEDDEEETHSTFSQSGLQSKKLFSDECADEFIPPLAEDILGDETWSEAWKKMRDSGWKWTNGTGLMMDYFYIKPGCKVKGGVVGKDYFVLVEDVQRFAMRNYGWKGGNTTDVGKRKAVENKPSMQKNAVEEPSSSPRRTASPPTKKAATPLPPPPNPYEKKAQWQELQRNGWKAISAGRYNKLHDWYYVRPNCDPGDGESKLGVDFFLCEEDAIEAAKKFGNISSGTRKQRKEEEEEVEEEEDGQQQKIAIDEAPTSPIQSARKGTPAPPFSTPQGCRTKPQDPAFPLLSSPESCSPSSRYDMYEWHNLWPALERAGWRCIKAGKYNPLHNFYYVRPTRDPGDENCVLGQHYFDCQEDVISYVKREDDERGSKRGNARKSMGVMLGAFEEVADS</sequence>
<feature type="region of interest" description="Disordered" evidence="1">
    <location>
        <begin position="1"/>
        <end position="35"/>
    </location>
</feature>
<evidence type="ECO:0000313" key="2">
    <source>
        <dbReference type="EMBL" id="KAL3758221.1"/>
    </source>
</evidence>
<comment type="caution">
    <text evidence="2">The sequence shown here is derived from an EMBL/GenBank/DDBJ whole genome shotgun (WGS) entry which is preliminary data.</text>
</comment>
<gene>
    <name evidence="2" type="ORF">ACHAWU_004859</name>
</gene>
<feature type="region of interest" description="Disordered" evidence="1">
    <location>
        <begin position="606"/>
        <end position="645"/>
    </location>
</feature>
<feature type="compositionally biased region" description="Low complexity" evidence="1">
    <location>
        <begin position="23"/>
        <end position="35"/>
    </location>
</feature>
<dbReference type="EMBL" id="JALLBG020000237">
    <property type="protein sequence ID" value="KAL3758221.1"/>
    <property type="molecule type" value="Genomic_DNA"/>
</dbReference>
<feature type="region of interest" description="Disordered" evidence="1">
    <location>
        <begin position="280"/>
        <end position="403"/>
    </location>
</feature>
<feature type="compositionally biased region" description="Acidic residues" evidence="1">
    <location>
        <begin position="280"/>
        <end position="289"/>
    </location>
</feature>
<feature type="compositionally biased region" description="Low complexity" evidence="1">
    <location>
        <begin position="611"/>
        <end position="622"/>
    </location>
</feature>
<feature type="region of interest" description="Disordered" evidence="1">
    <location>
        <begin position="787"/>
        <end position="843"/>
    </location>
</feature>
<dbReference type="PANTHER" id="PTHR37069">
    <property type="entry name" value="DDE_TNP_1_7 DOMAIN-CONTAINING PROTEIN"/>
    <property type="match status" value="1"/>
</dbReference>
<dbReference type="AlphaFoldDB" id="A0ABD3M2L0"/>
<feature type="compositionally biased region" description="Acidic residues" evidence="1">
    <location>
        <begin position="671"/>
        <end position="685"/>
    </location>
</feature>